<dbReference type="PANTHER" id="PTHR32071">
    <property type="entry name" value="TRANSCRIPTIONAL REGULATORY PROTEIN"/>
    <property type="match status" value="1"/>
</dbReference>
<dbReference type="PROSITE" id="PS50112">
    <property type="entry name" value="PAS"/>
    <property type="match status" value="1"/>
</dbReference>
<dbReference type="AlphaFoldDB" id="A0A096BD05"/>
<dbReference type="Gene3D" id="1.10.8.60">
    <property type="match status" value="1"/>
</dbReference>
<dbReference type="eggNOG" id="COG3829">
    <property type="taxonomic scope" value="Bacteria"/>
</dbReference>
<dbReference type="GO" id="GO:0006355">
    <property type="term" value="P:regulation of DNA-templated transcription"/>
    <property type="evidence" value="ECO:0007669"/>
    <property type="project" value="InterPro"/>
</dbReference>
<evidence type="ECO:0000259" key="7">
    <source>
        <dbReference type="PROSITE" id="PS50112"/>
    </source>
</evidence>
<feature type="domain" description="Sigma-54 factor interaction" evidence="6">
    <location>
        <begin position="202"/>
        <end position="431"/>
    </location>
</feature>
<dbReference type="FunFam" id="3.40.50.300:FF:000006">
    <property type="entry name" value="DNA-binding transcriptional regulator NtrC"/>
    <property type="match status" value="1"/>
</dbReference>
<dbReference type="PROSITE" id="PS50045">
    <property type="entry name" value="SIGMA54_INTERACT_4"/>
    <property type="match status" value="1"/>
</dbReference>
<dbReference type="InterPro" id="IPR035965">
    <property type="entry name" value="PAS-like_dom_sf"/>
</dbReference>
<evidence type="ECO:0000256" key="4">
    <source>
        <dbReference type="ARBA" id="ARBA00023125"/>
    </source>
</evidence>
<dbReference type="Pfam" id="PF25601">
    <property type="entry name" value="AAA_lid_14"/>
    <property type="match status" value="1"/>
</dbReference>
<dbReference type="Proteomes" id="UP000029585">
    <property type="component" value="Unassembled WGS sequence"/>
</dbReference>
<dbReference type="SUPFAM" id="SSF52540">
    <property type="entry name" value="P-loop containing nucleoside triphosphate hydrolases"/>
    <property type="match status" value="1"/>
</dbReference>
<organism evidence="8 9">
    <name type="scientific">Flavonifractor plautii 1_3_50AFAA</name>
    <dbReference type="NCBI Taxonomy" id="742738"/>
    <lineage>
        <taxon>Bacteria</taxon>
        <taxon>Bacillati</taxon>
        <taxon>Bacillota</taxon>
        <taxon>Clostridia</taxon>
        <taxon>Eubacteriales</taxon>
        <taxon>Oscillospiraceae</taxon>
        <taxon>Flavonifractor</taxon>
    </lineage>
</organism>
<dbReference type="InterPro" id="IPR003593">
    <property type="entry name" value="AAA+_ATPase"/>
</dbReference>
<dbReference type="HOGENOM" id="CLU_000445_8_1_9"/>
<dbReference type="InterPro" id="IPR002197">
    <property type="entry name" value="HTH_Fis"/>
</dbReference>
<dbReference type="PROSITE" id="PS00676">
    <property type="entry name" value="SIGMA54_INTERACT_2"/>
    <property type="match status" value="1"/>
</dbReference>
<sequence length="512" mass="57658">MTLREIMKTNVGPERLEPSLPQETEIHHLRPEVVDEGVVYEVVNELGDKVGELAGSQLAFLVRRAVELDLNELLNAIEDGVVVLDREGRICYENEAYSRIIGVPMRKTIGRDMHVIEPDALLLRVLESGKPDARKWHRIKSVGKYVSMRMFPVWRNGVVAGAFSIFRDVTELNRLGMEVERITQVAEELTSQLDVELSRFQMIGQDPQFRTLLSRAVTAAKTDATVLIRGENGVGKEGFAKLIHQASPRRNRPFITVNCAAIPEALIESELFGYEEGSFTGARKGGKLGKFELAQGGTLFLDEVGDMPLIMQSKLLRVLQGGEIEKVGREENVAVDVRIVAATNQPLEELIEQRRFRADLYYRLNVVPLSIPPLRERQGDILPLAYHFLDRYNERYQKSAVISRGAAQALLSYDWPGNVRQLQNCIESAVILCGQEEIDPADLSLGTIARPVEAAQPAETRQYGTLREETIRFEGQLLRAVLEQCGGDRDETAHRLGISRRTFYRKWSETQP</sequence>
<keyword evidence="5" id="KW-0804">Transcription</keyword>
<comment type="caution">
    <text evidence="8">The sequence shown here is derived from an EMBL/GenBank/DDBJ whole genome shotgun (WGS) entry which is preliminary data.</text>
</comment>
<dbReference type="CDD" id="cd00009">
    <property type="entry name" value="AAA"/>
    <property type="match status" value="1"/>
</dbReference>
<dbReference type="NCBIfam" id="TIGR00229">
    <property type="entry name" value="sensory_box"/>
    <property type="match status" value="1"/>
</dbReference>
<dbReference type="InterPro" id="IPR025943">
    <property type="entry name" value="Sigma_54_int_dom_ATP-bd_2"/>
</dbReference>
<dbReference type="GO" id="GO:0043565">
    <property type="term" value="F:sequence-specific DNA binding"/>
    <property type="evidence" value="ECO:0007669"/>
    <property type="project" value="InterPro"/>
</dbReference>
<evidence type="ECO:0000256" key="5">
    <source>
        <dbReference type="ARBA" id="ARBA00023163"/>
    </source>
</evidence>
<reference evidence="8 9" key="1">
    <citation type="submission" date="2011-08" db="EMBL/GenBank/DDBJ databases">
        <title>The Genome Sequence of Clostridium orbiscindens 1_3_50AFAA.</title>
        <authorList>
            <consortium name="The Broad Institute Genome Sequencing Platform"/>
            <person name="Earl A."/>
            <person name="Ward D."/>
            <person name="Feldgarden M."/>
            <person name="Gevers D."/>
            <person name="Daigneault M."/>
            <person name="Strauss J."/>
            <person name="Allen-Vercoe E."/>
            <person name="Young S.K."/>
            <person name="Zeng Q."/>
            <person name="Gargeya S."/>
            <person name="Fitzgerald M."/>
            <person name="Haas B."/>
            <person name="Abouelleil A."/>
            <person name="Alvarado L."/>
            <person name="Arachchi H.M."/>
            <person name="Berlin A."/>
            <person name="Brown A."/>
            <person name="Chapman S.B."/>
            <person name="Chen Z."/>
            <person name="Dunbar C."/>
            <person name="Freedman E."/>
            <person name="Gearin G."/>
            <person name="Gellesch M."/>
            <person name="Goldberg J."/>
            <person name="Griggs A."/>
            <person name="Gujja S."/>
            <person name="Heiman D."/>
            <person name="Howarth C."/>
            <person name="Larson L."/>
            <person name="Lui A."/>
            <person name="MacDonald P.J.P."/>
            <person name="Montmayeur A."/>
            <person name="Murphy C."/>
            <person name="Neiman D."/>
            <person name="Pearson M."/>
            <person name="Priest M."/>
            <person name="Roberts A."/>
            <person name="Saif S."/>
            <person name="Shea T."/>
            <person name="Shenoy N."/>
            <person name="Sisk P."/>
            <person name="Stolte C."/>
            <person name="Sykes S."/>
            <person name="Wortman J."/>
            <person name="Nusbaum C."/>
            <person name="Birren B."/>
        </authorList>
    </citation>
    <scope>NUCLEOTIDE SEQUENCE [LARGE SCALE GENOMIC DNA]</scope>
    <source>
        <strain evidence="8 9">1_3_50AFAA</strain>
    </source>
</reference>
<name>A0A096BD05_FLAPL</name>
<protein>
    <recommendedName>
        <fullName evidence="10">Sigma-54 factor interaction domain-containing protein</fullName>
    </recommendedName>
</protein>
<keyword evidence="1" id="KW-0547">Nucleotide-binding</keyword>
<dbReference type="EMBL" id="ADLO01000020">
    <property type="protein sequence ID" value="KGF57010.1"/>
    <property type="molecule type" value="Genomic_DNA"/>
</dbReference>
<dbReference type="Gene3D" id="3.40.50.300">
    <property type="entry name" value="P-loop containing nucleotide triphosphate hydrolases"/>
    <property type="match status" value="1"/>
</dbReference>
<evidence type="ECO:0000259" key="6">
    <source>
        <dbReference type="PROSITE" id="PS50045"/>
    </source>
</evidence>
<keyword evidence="4" id="KW-0238">DNA-binding</keyword>
<dbReference type="PATRIC" id="fig|742738.3.peg.546"/>
<accession>A0A096BD05</accession>
<dbReference type="SUPFAM" id="SSF55785">
    <property type="entry name" value="PYP-like sensor domain (PAS domain)"/>
    <property type="match status" value="1"/>
</dbReference>
<dbReference type="InterPro" id="IPR013656">
    <property type="entry name" value="PAS_4"/>
</dbReference>
<dbReference type="InterPro" id="IPR002078">
    <property type="entry name" value="Sigma_54_int"/>
</dbReference>
<keyword evidence="9" id="KW-1185">Reference proteome</keyword>
<dbReference type="PROSITE" id="PS00688">
    <property type="entry name" value="SIGMA54_INTERACT_3"/>
    <property type="match status" value="1"/>
</dbReference>
<feature type="domain" description="PAS" evidence="7">
    <location>
        <begin position="66"/>
        <end position="119"/>
    </location>
</feature>
<dbReference type="Gene3D" id="3.30.450.20">
    <property type="entry name" value="PAS domain"/>
    <property type="match status" value="1"/>
</dbReference>
<dbReference type="SMART" id="SM00382">
    <property type="entry name" value="AAA"/>
    <property type="match status" value="1"/>
</dbReference>
<dbReference type="Gene3D" id="1.10.10.60">
    <property type="entry name" value="Homeodomain-like"/>
    <property type="match status" value="1"/>
</dbReference>
<evidence type="ECO:0000256" key="1">
    <source>
        <dbReference type="ARBA" id="ARBA00022741"/>
    </source>
</evidence>
<dbReference type="InterPro" id="IPR058031">
    <property type="entry name" value="AAA_lid_NorR"/>
</dbReference>
<dbReference type="RefSeq" id="WP_050001657.1">
    <property type="nucleotide sequence ID" value="NZ_KN174161.1"/>
</dbReference>
<proteinExistence type="predicted"/>
<dbReference type="InterPro" id="IPR025944">
    <property type="entry name" value="Sigma_54_int_dom_CS"/>
</dbReference>
<dbReference type="GO" id="GO:0005524">
    <property type="term" value="F:ATP binding"/>
    <property type="evidence" value="ECO:0007669"/>
    <property type="project" value="UniProtKB-KW"/>
</dbReference>
<dbReference type="Pfam" id="PF00158">
    <property type="entry name" value="Sigma54_activat"/>
    <property type="match status" value="1"/>
</dbReference>
<evidence type="ECO:0000313" key="9">
    <source>
        <dbReference type="Proteomes" id="UP000029585"/>
    </source>
</evidence>
<dbReference type="Pfam" id="PF08448">
    <property type="entry name" value="PAS_4"/>
    <property type="match status" value="1"/>
</dbReference>
<keyword evidence="3" id="KW-0805">Transcription regulation</keyword>
<dbReference type="SUPFAM" id="SSF46689">
    <property type="entry name" value="Homeodomain-like"/>
    <property type="match status" value="1"/>
</dbReference>
<dbReference type="InterPro" id="IPR000014">
    <property type="entry name" value="PAS"/>
</dbReference>
<dbReference type="Pfam" id="PF02954">
    <property type="entry name" value="HTH_8"/>
    <property type="match status" value="1"/>
</dbReference>
<evidence type="ECO:0008006" key="10">
    <source>
        <dbReference type="Google" id="ProtNLM"/>
    </source>
</evidence>
<gene>
    <name evidence="8" type="ORF">HMPREF9460_00524</name>
</gene>
<evidence type="ECO:0000256" key="2">
    <source>
        <dbReference type="ARBA" id="ARBA00022840"/>
    </source>
</evidence>
<evidence type="ECO:0000256" key="3">
    <source>
        <dbReference type="ARBA" id="ARBA00023015"/>
    </source>
</evidence>
<dbReference type="InterPro" id="IPR009057">
    <property type="entry name" value="Homeodomain-like_sf"/>
</dbReference>
<keyword evidence="2" id="KW-0067">ATP-binding</keyword>
<dbReference type="InterPro" id="IPR027417">
    <property type="entry name" value="P-loop_NTPase"/>
</dbReference>
<evidence type="ECO:0000313" key="8">
    <source>
        <dbReference type="EMBL" id="KGF57010.1"/>
    </source>
</evidence>